<comment type="caution">
    <text evidence="6">The sequence shown here is derived from an EMBL/GenBank/DDBJ whole genome shotgun (WGS) entry which is preliminary data.</text>
</comment>
<dbReference type="AlphaFoldDB" id="A0ABD3PM92"/>
<evidence type="ECO:0000313" key="7">
    <source>
        <dbReference type="Proteomes" id="UP001530315"/>
    </source>
</evidence>
<sequence length="125" mass="14190">MLVESVADMIRGETEEEEEEEEDDDGGWEGCDEAADTAGGRRRRWGRGLTGALYLHVITYNEGAIRLYERLGFVRVKEIKDYYLINSVNYDCYLYARYFHEALKGKLSHGQRGGGGLINEATLNC</sequence>
<gene>
    <name evidence="6" type="ORF">ACHAW5_009819</name>
</gene>
<name>A0ABD3PM92_9STRA</name>
<evidence type="ECO:0000256" key="1">
    <source>
        <dbReference type="ARBA" id="ARBA00013184"/>
    </source>
</evidence>
<dbReference type="Proteomes" id="UP001530315">
    <property type="component" value="Unassembled WGS sequence"/>
</dbReference>
<accession>A0ABD3PM92</accession>
<dbReference type="InterPro" id="IPR016181">
    <property type="entry name" value="Acyl_CoA_acyltransferase"/>
</dbReference>
<keyword evidence="3" id="KW-0156">Chromatin regulator</keyword>
<dbReference type="Gene3D" id="3.40.630.30">
    <property type="match status" value="1"/>
</dbReference>
<protein>
    <recommendedName>
        <fullName evidence="1">histone acetyltransferase</fullName>
        <ecNumber evidence="1">2.3.1.48</ecNumber>
    </recommendedName>
</protein>
<keyword evidence="7" id="KW-1185">Reference proteome</keyword>
<organism evidence="6 7">
    <name type="scientific">Stephanodiscus triporus</name>
    <dbReference type="NCBI Taxonomy" id="2934178"/>
    <lineage>
        <taxon>Eukaryota</taxon>
        <taxon>Sar</taxon>
        <taxon>Stramenopiles</taxon>
        <taxon>Ochrophyta</taxon>
        <taxon>Bacillariophyta</taxon>
        <taxon>Coscinodiscophyceae</taxon>
        <taxon>Thalassiosirophycidae</taxon>
        <taxon>Stephanodiscales</taxon>
        <taxon>Stephanodiscaceae</taxon>
        <taxon>Stephanodiscus</taxon>
    </lineage>
</organism>
<evidence type="ECO:0000256" key="2">
    <source>
        <dbReference type="ARBA" id="ARBA00022679"/>
    </source>
</evidence>
<evidence type="ECO:0000256" key="4">
    <source>
        <dbReference type="ARBA" id="ARBA00023315"/>
    </source>
</evidence>
<dbReference type="PANTHER" id="PTHR14744:SF15">
    <property type="entry name" value="N-ALPHA-ACETYLTRANSFERASE 60"/>
    <property type="match status" value="1"/>
</dbReference>
<dbReference type="SUPFAM" id="SSF55729">
    <property type="entry name" value="Acyl-CoA N-acyltransferases (Nat)"/>
    <property type="match status" value="1"/>
</dbReference>
<dbReference type="EC" id="2.3.1.48" evidence="1"/>
<feature type="region of interest" description="Disordered" evidence="5">
    <location>
        <begin position="1"/>
        <end position="41"/>
    </location>
</feature>
<dbReference type="GO" id="GO:0061733">
    <property type="term" value="F:protein-lysine-acetyltransferase activity"/>
    <property type="evidence" value="ECO:0007669"/>
    <property type="project" value="UniProtKB-EC"/>
</dbReference>
<dbReference type="GO" id="GO:0006325">
    <property type="term" value="P:chromatin organization"/>
    <property type="evidence" value="ECO:0007669"/>
    <property type="project" value="UniProtKB-KW"/>
</dbReference>
<dbReference type="EMBL" id="JALLAZ020000699">
    <property type="protein sequence ID" value="KAL3789080.1"/>
    <property type="molecule type" value="Genomic_DNA"/>
</dbReference>
<proteinExistence type="predicted"/>
<keyword evidence="2" id="KW-0808">Transferase</keyword>
<dbReference type="PANTHER" id="PTHR14744">
    <property type="entry name" value="N-ALPHA-ACETYLTRANSFERASE 60"/>
    <property type="match status" value="1"/>
</dbReference>
<evidence type="ECO:0000256" key="3">
    <source>
        <dbReference type="ARBA" id="ARBA00022853"/>
    </source>
</evidence>
<evidence type="ECO:0000313" key="6">
    <source>
        <dbReference type="EMBL" id="KAL3789080.1"/>
    </source>
</evidence>
<evidence type="ECO:0000256" key="5">
    <source>
        <dbReference type="SAM" id="MobiDB-lite"/>
    </source>
</evidence>
<keyword evidence="4" id="KW-0012">Acyltransferase</keyword>
<feature type="compositionally biased region" description="Acidic residues" evidence="5">
    <location>
        <begin position="14"/>
        <end position="35"/>
    </location>
</feature>
<reference evidence="6 7" key="1">
    <citation type="submission" date="2024-10" db="EMBL/GenBank/DDBJ databases">
        <title>Updated reference genomes for cyclostephanoid diatoms.</title>
        <authorList>
            <person name="Roberts W.R."/>
            <person name="Alverson A.J."/>
        </authorList>
    </citation>
    <scope>NUCLEOTIDE SEQUENCE [LARGE SCALE GENOMIC DNA]</scope>
    <source>
        <strain evidence="6 7">AJA276-08</strain>
    </source>
</reference>
<dbReference type="InterPro" id="IPR045141">
    <property type="entry name" value="NAA60-like"/>
</dbReference>